<protein>
    <submittedName>
        <fullName evidence="2">Uncharacterized protein</fullName>
    </submittedName>
</protein>
<feature type="region of interest" description="Disordered" evidence="1">
    <location>
        <begin position="1"/>
        <end position="54"/>
    </location>
</feature>
<feature type="non-terminal residue" evidence="2">
    <location>
        <position position="1"/>
    </location>
</feature>
<feature type="non-terminal residue" evidence="2">
    <location>
        <position position="54"/>
    </location>
</feature>
<organism evidence="2">
    <name type="scientific">uncultured Rubrobacteraceae bacterium</name>
    <dbReference type="NCBI Taxonomy" id="349277"/>
    <lineage>
        <taxon>Bacteria</taxon>
        <taxon>Bacillati</taxon>
        <taxon>Actinomycetota</taxon>
        <taxon>Rubrobacteria</taxon>
        <taxon>Rubrobacterales</taxon>
        <taxon>Rubrobacteraceae</taxon>
        <taxon>environmental samples</taxon>
    </lineage>
</organism>
<accession>A0A6J4TRU1</accession>
<evidence type="ECO:0000256" key="1">
    <source>
        <dbReference type="SAM" id="MobiDB-lite"/>
    </source>
</evidence>
<proteinExistence type="predicted"/>
<dbReference type="AlphaFoldDB" id="A0A6J4TRU1"/>
<name>A0A6J4TRU1_9ACTN</name>
<dbReference type="EMBL" id="CADCVM010000476">
    <property type="protein sequence ID" value="CAA9530722.1"/>
    <property type="molecule type" value="Genomic_DNA"/>
</dbReference>
<reference evidence="2" key="1">
    <citation type="submission" date="2020-02" db="EMBL/GenBank/DDBJ databases">
        <authorList>
            <person name="Meier V. D."/>
        </authorList>
    </citation>
    <scope>NUCLEOTIDE SEQUENCE</scope>
    <source>
        <strain evidence="2">AVDCRST_MAG05</strain>
    </source>
</reference>
<sequence length="54" mass="5586">CTNDLSRPTPGTPPPVVGHLSPRPLGRLGSGRSAIGFSRRADGRPCGSGRRFAS</sequence>
<evidence type="ECO:0000313" key="2">
    <source>
        <dbReference type="EMBL" id="CAA9530722.1"/>
    </source>
</evidence>
<gene>
    <name evidence="2" type="ORF">AVDCRST_MAG05-4398</name>
</gene>